<keyword evidence="4" id="KW-1133">Transmembrane helix</keyword>
<keyword evidence="8" id="KW-1185">Reference proteome</keyword>
<feature type="domain" description="PAS" evidence="6">
    <location>
        <begin position="26"/>
        <end position="77"/>
    </location>
</feature>
<evidence type="ECO:0000313" key="8">
    <source>
        <dbReference type="Proteomes" id="UP001569153"/>
    </source>
</evidence>
<evidence type="ECO:0000256" key="4">
    <source>
        <dbReference type="SAM" id="Phobius"/>
    </source>
</evidence>
<reference evidence="7 8" key="1">
    <citation type="submission" date="2024-06" db="EMBL/GenBank/DDBJ databases">
        <authorList>
            <person name="Steensen K."/>
            <person name="Seneca J."/>
            <person name="Bartlau N."/>
            <person name="Yu A.X."/>
            <person name="Polz M.F."/>
        </authorList>
    </citation>
    <scope>NUCLEOTIDE SEQUENCE [LARGE SCALE GENOMIC DNA]</scope>
    <source>
        <strain evidence="7 8">FF146</strain>
    </source>
</reference>
<evidence type="ECO:0000256" key="2">
    <source>
        <dbReference type="ARBA" id="ARBA00023224"/>
    </source>
</evidence>
<organism evidence="7 8">
    <name type="scientific">Vibrio cortegadensis</name>
    <dbReference type="NCBI Taxonomy" id="1328770"/>
    <lineage>
        <taxon>Bacteria</taxon>
        <taxon>Pseudomonadati</taxon>
        <taxon>Pseudomonadota</taxon>
        <taxon>Gammaproteobacteria</taxon>
        <taxon>Vibrionales</taxon>
        <taxon>Vibrionaceae</taxon>
        <taxon>Vibrio</taxon>
    </lineage>
</organism>
<dbReference type="SMART" id="SM00283">
    <property type="entry name" value="MA"/>
    <property type="match status" value="1"/>
</dbReference>
<keyword evidence="4" id="KW-0812">Transmembrane</keyword>
<keyword evidence="2 3" id="KW-0807">Transducer</keyword>
<evidence type="ECO:0000259" key="6">
    <source>
        <dbReference type="PROSITE" id="PS50112"/>
    </source>
</evidence>
<name>A0ABV4M2L8_9VIBR</name>
<dbReference type="Pfam" id="PF00015">
    <property type="entry name" value="MCPsignal"/>
    <property type="match status" value="1"/>
</dbReference>
<dbReference type="InterPro" id="IPR000014">
    <property type="entry name" value="PAS"/>
</dbReference>
<dbReference type="NCBIfam" id="TIGR00229">
    <property type="entry name" value="sensory_box"/>
    <property type="match status" value="1"/>
</dbReference>
<dbReference type="InterPro" id="IPR035965">
    <property type="entry name" value="PAS-like_dom_sf"/>
</dbReference>
<dbReference type="InterPro" id="IPR004089">
    <property type="entry name" value="MCPsignal_dom"/>
</dbReference>
<evidence type="ECO:0000259" key="5">
    <source>
        <dbReference type="PROSITE" id="PS50111"/>
    </source>
</evidence>
<keyword evidence="4" id="KW-0472">Membrane</keyword>
<comment type="subcellular location">
    <subcellularLocation>
        <location evidence="1">Membrane</location>
    </subcellularLocation>
</comment>
<dbReference type="InterPro" id="IPR013655">
    <property type="entry name" value="PAS_fold_3"/>
</dbReference>
<evidence type="ECO:0000256" key="3">
    <source>
        <dbReference type="PROSITE-ProRule" id="PRU00284"/>
    </source>
</evidence>
<feature type="domain" description="Methyl-accepting transducer" evidence="5">
    <location>
        <begin position="240"/>
        <end position="476"/>
    </location>
</feature>
<dbReference type="PROSITE" id="PS50111">
    <property type="entry name" value="CHEMOTAXIS_TRANSDUC_2"/>
    <property type="match status" value="1"/>
</dbReference>
<evidence type="ECO:0000256" key="1">
    <source>
        <dbReference type="ARBA" id="ARBA00004370"/>
    </source>
</evidence>
<dbReference type="PROSITE" id="PS50112">
    <property type="entry name" value="PAS"/>
    <property type="match status" value="1"/>
</dbReference>
<comment type="caution">
    <text evidence="7">The sequence shown here is derived from an EMBL/GenBank/DDBJ whole genome shotgun (WGS) entry which is preliminary data.</text>
</comment>
<dbReference type="SUPFAM" id="SSF58104">
    <property type="entry name" value="Methyl-accepting chemotaxis protein (MCP) signaling domain"/>
    <property type="match status" value="1"/>
</dbReference>
<evidence type="ECO:0000313" key="7">
    <source>
        <dbReference type="EMBL" id="MEZ8193971.1"/>
    </source>
</evidence>
<dbReference type="Proteomes" id="UP001569153">
    <property type="component" value="Unassembled WGS sequence"/>
</dbReference>
<gene>
    <name evidence="7" type="ORF">ACED38_03615</name>
</gene>
<accession>A0ABV4M2L8</accession>
<proteinExistence type="predicted"/>
<dbReference type="Pfam" id="PF08447">
    <property type="entry name" value="PAS_3"/>
    <property type="match status" value="1"/>
</dbReference>
<dbReference type="SUPFAM" id="SSF55785">
    <property type="entry name" value="PYP-like sensor domain (PAS domain)"/>
    <property type="match status" value="1"/>
</dbReference>
<protein>
    <submittedName>
        <fullName evidence="7">Methyl-accepting chemotaxis protein</fullName>
    </submittedName>
</protein>
<dbReference type="PANTHER" id="PTHR32089">
    <property type="entry name" value="METHYL-ACCEPTING CHEMOTAXIS PROTEIN MCPB"/>
    <property type="match status" value="1"/>
</dbReference>
<dbReference type="CDD" id="cd00130">
    <property type="entry name" value="PAS"/>
    <property type="match status" value="1"/>
</dbReference>
<sequence length="512" mass="57265">MNRRNKAIVDEEVEFSDNEELVSTTDKRGVITYVNEEFCRVSGYETHELLNKNHNMIRHPDMPKAAFKDLWEHLKNGQAWRGAVKNRCKDGRYYWVDAFVTPIFENNILVGYQSVRRKLAPEVKNRAINLYSVSSKARSLTSSILVTTKHRIIMLFFVTLCAVIMGFYVSPLATLIVPFATISVLYHELFIRQKFYDELKQSYDSISRLVFCDDKTNYAEYHLKMQQGRVQTILGRTLDSSSNLLKQVHSLENVSDNAHHNIEKETVEIENIASAVEQMVATIGEVSRNSASTLDQVLSANTTCQDANSLSKKTQNQVSTLVDDVSASYESAENLSQKLTSITSIMSEIQGIAEQTNLLALNAAIESARAGEYGRGFSVVADEVRALSQRTQKATSDIQQSMGSVLESVAELSETMKQGKNSAQICIEFTADTQRKIEEMASVMQHIEAAATQISTATEEQSVVASDINQNIVTIRDASQCNLKEVDEVTELTRHIKGKAQQLASLGLSFQK</sequence>
<dbReference type="PANTHER" id="PTHR32089:SF52">
    <property type="entry name" value="CHEMOTAXIS SIGNAL TRANSDUCTION SYSTEM METHYL ACCEPTING SENSORY TRANSDUCER WITH PAS SENSORY DOMAIN"/>
    <property type="match status" value="1"/>
</dbReference>
<dbReference type="Gene3D" id="1.10.287.950">
    <property type="entry name" value="Methyl-accepting chemotaxis protein"/>
    <property type="match status" value="1"/>
</dbReference>
<feature type="transmembrane region" description="Helical" evidence="4">
    <location>
        <begin position="152"/>
        <end position="169"/>
    </location>
</feature>
<dbReference type="Gene3D" id="3.30.450.20">
    <property type="entry name" value="PAS domain"/>
    <property type="match status" value="1"/>
</dbReference>
<dbReference type="RefSeq" id="WP_371729700.1">
    <property type="nucleotide sequence ID" value="NZ_JBGOOT010000002.1"/>
</dbReference>
<dbReference type="CDD" id="cd11386">
    <property type="entry name" value="MCP_signal"/>
    <property type="match status" value="1"/>
</dbReference>
<dbReference type="EMBL" id="JBGOOT010000002">
    <property type="protein sequence ID" value="MEZ8193971.1"/>
    <property type="molecule type" value="Genomic_DNA"/>
</dbReference>